<feature type="site" description="Lowers pKa of active site Tyr" evidence="6">
    <location>
        <position position="75"/>
    </location>
</feature>
<evidence type="ECO:0000256" key="2">
    <source>
        <dbReference type="ARBA" id="ARBA00022857"/>
    </source>
</evidence>
<dbReference type="EMBL" id="NEXX01000003">
    <property type="protein sequence ID" value="OUY07126.1"/>
    <property type="molecule type" value="Genomic_DNA"/>
</dbReference>
<protein>
    <submittedName>
        <fullName evidence="8">2,5-diketo-D-gluconic acid reductase</fullName>
    </submittedName>
</protein>
<evidence type="ECO:0000313" key="9">
    <source>
        <dbReference type="Proteomes" id="UP000196536"/>
    </source>
</evidence>
<dbReference type="PANTHER" id="PTHR43827">
    <property type="entry name" value="2,5-DIKETO-D-GLUCONIC ACID REDUCTASE"/>
    <property type="match status" value="1"/>
</dbReference>
<evidence type="ECO:0000259" key="7">
    <source>
        <dbReference type="Pfam" id="PF00248"/>
    </source>
</evidence>
<evidence type="ECO:0000313" key="8">
    <source>
        <dbReference type="EMBL" id="OUY07126.1"/>
    </source>
</evidence>
<dbReference type="PRINTS" id="PR00069">
    <property type="entry name" value="ALDKETRDTASE"/>
</dbReference>
<dbReference type="Proteomes" id="UP000196536">
    <property type="component" value="Unassembled WGS sequence"/>
</dbReference>
<evidence type="ECO:0000256" key="1">
    <source>
        <dbReference type="ARBA" id="ARBA00007905"/>
    </source>
</evidence>
<feature type="binding site" evidence="5">
    <location>
        <position position="108"/>
    </location>
    <ligand>
        <name>substrate</name>
    </ligand>
</feature>
<dbReference type="CDD" id="cd19132">
    <property type="entry name" value="AKR_AKR5D1_E1"/>
    <property type="match status" value="1"/>
</dbReference>
<evidence type="ECO:0000256" key="4">
    <source>
        <dbReference type="PIRSR" id="PIRSR000097-1"/>
    </source>
</evidence>
<dbReference type="SUPFAM" id="SSF51430">
    <property type="entry name" value="NAD(P)-linked oxidoreductase"/>
    <property type="match status" value="1"/>
</dbReference>
<dbReference type="InterPro" id="IPR036812">
    <property type="entry name" value="NAD(P)_OxRdtase_dom_sf"/>
</dbReference>
<accession>A0A1Z9YY42</accession>
<proteinExistence type="inferred from homology"/>
<gene>
    <name evidence="8" type="ORF">CAP51_10590</name>
</gene>
<dbReference type="PIRSF" id="PIRSF000097">
    <property type="entry name" value="AKR"/>
    <property type="match status" value="1"/>
</dbReference>
<sequence length="278" mass="31535">MNIPKLTLNDGRSIPALGFGTYSLNGSEGVETIVRAIGNGYRLLDSAFNYENEGAVGQAVRQSKLAREELFISSKLPGRHHRYKEAIATVEESLYRAQLDYYDLYLIHWPNPKEGLYVEAWQALIDCQKKGYIQSIGVSNFLPEHIETLKKETGILPVINQVELHPYFNQQQQRQYDAEQKIITMAWSPLGRGKELFNEPVLEAIAKETGKSVAQVILRWQIQLGVIPIPKASSDKNQLANKEVFGFELSEQQVQQINQLSRADGRINNQDPAVYQEF</sequence>
<reference evidence="8 9" key="1">
    <citation type="submission" date="2017-05" db="EMBL/GenBank/DDBJ databases">
        <title>Acinetobacter populi ANC 5415 (= PBJ7), whole genome shotgun sequencing project.</title>
        <authorList>
            <person name="Nemec A."/>
            <person name="Radolfova-Krizova L."/>
        </authorList>
    </citation>
    <scope>NUCLEOTIDE SEQUENCE [LARGE SCALE GENOMIC DNA]</scope>
    <source>
        <strain evidence="8 9">PBJ7</strain>
    </source>
</reference>
<evidence type="ECO:0000256" key="5">
    <source>
        <dbReference type="PIRSR" id="PIRSR000097-2"/>
    </source>
</evidence>
<comment type="similarity">
    <text evidence="1">Belongs to the aldo/keto reductase family.</text>
</comment>
<feature type="domain" description="NADP-dependent oxidoreductase" evidence="7">
    <location>
        <begin position="17"/>
        <end position="261"/>
    </location>
</feature>
<comment type="caution">
    <text evidence="8">The sequence shown here is derived from an EMBL/GenBank/DDBJ whole genome shotgun (WGS) entry which is preliminary data.</text>
</comment>
<keyword evidence="2" id="KW-0521">NADP</keyword>
<dbReference type="GO" id="GO:0016616">
    <property type="term" value="F:oxidoreductase activity, acting on the CH-OH group of donors, NAD or NADP as acceptor"/>
    <property type="evidence" value="ECO:0007669"/>
    <property type="project" value="UniProtKB-ARBA"/>
</dbReference>
<dbReference type="PANTHER" id="PTHR43827:SF3">
    <property type="entry name" value="NADP-DEPENDENT OXIDOREDUCTASE DOMAIN-CONTAINING PROTEIN"/>
    <property type="match status" value="1"/>
</dbReference>
<dbReference type="InterPro" id="IPR018170">
    <property type="entry name" value="Aldo/ket_reductase_CS"/>
</dbReference>
<dbReference type="PROSITE" id="PS00062">
    <property type="entry name" value="ALDOKETO_REDUCTASE_2"/>
    <property type="match status" value="1"/>
</dbReference>
<organism evidence="8 9">
    <name type="scientific">Acinetobacter populi</name>
    <dbReference type="NCBI Taxonomy" id="1582270"/>
    <lineage>
        <taxon>Bacteria</taxon>
        <taxon>Pseudomonadati</taxon>
        <taxon>Pseudomonadota</taxon>
        <taxon>Gammaproteobacteria</taxon>
        <taxon>Moraxellales</taxon>
        <taxon>Moraxellaceae</taxon>
        <taxon>Acinetobacter</taxon>
    </lineage>
</organism>
<dbReference type="AlphaFoldDB" id="A0A1Z9YY42"/>
<dbReference type="RefSeq" id="WP_087620724.1">
    <property type="nucleotide sequence ID" value="NZ_NEXX01000003.1"/>
</dbReference>
<dbReference type="Gene3D" id="3.20.20.100">
    <property type="entry name" value="NADP-dependent oxidoreductase domain"/>
    <property type="match status" value="1"/>
</dbReference>
<evidence type="ECO:0000256" key="3">
    <source>
        <dbReference type="ARBA" id="ARBA00023002"/>
    </source>
</evidence>
<name>A0A1Z9YY42_9GAMM</name>
<dbReference type="InterPro" id="IPR020471">
    <property type="entry name" value="AKR"/>
</dbReference>
<keyword evidence="9" id="KW-1185">Reference proteome</keyword>
<dbReference type="PROSITE" id="PS00798">
    <property type="entry name" value="ALDOKETO_REDUCTASE_1"/>
    <property type="match status" value="1"/>
</dbReference>
<keyword evidence="3" id="KW-0560">Oxidoreductase</keyword>
<feature type="active site" description="Proton donor" evidence="4">
    <location>
        <position position="50"/>
    </location>
</feature>
<evidence type="ECO:0000256" key="6">
    <source>
        <dbReference type="PIRSR" id="PIRSR000097-3"/>
    </source>
</evidence>
<dbReference type="FunFam" id="3.20.20.100:FF:000015">
    <property type="entry name" value="Oxidoreductase, aldo/keto reductase family"/>
    <property type="match status" value="1"/>
</dbReference>
<dbReference type="Pfam" id="PF00248">
    <property type="entry name" value="Aldo_ket_red"/>
    <property type="match status" value="1"/>
</dbReference>
<dbReference type="InterPro" id="IPR023210">
    <property type="entry name" value="NADP_OxRdtase_dom"/>
</dbReference>
<dbReference type="OrthoDB" id="9804790at2"/>